<dbReference type="KEGG" id="mbur:EQU24_01375"/>
<dbReference type="AlphaFoldDB" id="A0A4P9ULN4"/>
<dbReference type="Proteomes" id="UP000305881">
    <property type="component" value="Chromosome"/>
</dbReference>
<protein>
    <submittedName>
        <fullName evidence="2">Uncharacterized protein</fullName>
    </submittedName>
</protein>
<gene>
    <name evidence="2" type="ORF">EQU24_01375</name>
</gene>
<dbReference type="RefSeq" id="WP_017841222.1">
    <property type="nucleotide sequence ID" value="NZ_CP035467.1"/>
</dbReference>
<dbReference type="OrthoDB" id="5565562at2"/>
<feature type="chain" id="PRO_5020291148" evidence="1">
    <location>
        <begin position="30"/>
        <end position="148"/>
    </location>
</feature>
<evidence type="ECO:0000256" key="1">
    <source>
        <dbReference type="SAM" id="SignalP"/>
    </source>
</evidence>
<keyword evidence="3" id="KW-1185">Reference proteome</keyword>
<proteinExistence type="predicted"/>
<evidence type="ECO:0000313" key="3">
    <source>
        <dbReference type="Proteomes" id="UP000305881"/>
    </source>
</evidence>
<sequence length="148" mass="16970">MKKTTSNRMIAAWLSLLFSSFFMSQIGFAADYEDQCFNEVQGKIPWNDEKNMNWRDDNIKQLCKGTTKPLEPGKCFSKVRSERVNWGKGSQWEWKNIINLCAGTNDAEKTVECFNKGIASGADWRDAILTCQRNLSSQGKSNKLDWNQ</sequence>
<keyword evidence="1" id="KW-0732">Signal</keyword>
<feature type="signal peptide" evidence="1">
    <location>
        <begin position="1"/>
        <end position="29"/>
    </location>
</feature>
<dbReference type="EMBL" id="CP035467">
    <property type="protein sequence ID" value="QCW81051.1"/>
    <property type="molecule type" value="Genomic_DNA"/>
</dbReference>
<evidence type="ECO:0000313" key="2">
    <source>
        <dbReference type="EMBL" id="QCW81051.1"/>
    </source>
</evidence>
<name>A0A4P9ULN4_METBY</name>
<reference evidence="3" key="1">
    <citation type="journal article" date="2019" name="J. Bacteriol.">
        <title>A Mutagenic Screen Identifies a TonB-Dependent Receptor Required for the Lanthanide Metal Switch in the Type I Methanotroph 'Methylotuvimicrobium buryatense' 5GB1C.</title>
        <authorList>
            <person name="Groom J.D."/>
            <person name="Ford S.M."/>
            <person name="Pesesky M.W."/>
            <person name="Lidstrom M.E."/>
        </authorList>
    </citation>
    <scope>NUCLEOTIDE SEQUENCE [LARGE SCALE GENOMIC DNA]</scope>
    <source>
        <strain evidence="3">5GB1C</strain>
    </source>
</reference>
<accession>A0A4P9ULN4</accession>
<organism evidence="2 3">
    <name type="scientific">Methylotuvimicrobium buryatense</name>
    <name type="common">Methylomicrobium buryatense</name>
    <dbReference type="NCBI Taxonomy" id="95641"/>
    <lineage>
        <taxon>Bacteria</taxon>
        <taxon>Pseudomonadati</taxon>
        <taxon>Pseudomonadota</taxon>
        <taxon>Gammaproteobacteria</taxon>
        <taxon>Methylococcales</taxon>
        <taxon>Methylococcaceae</taxon>
        <taxon>Methylotuvimicrobium</taxon>
    </lineage>
</organism>